<gene>
    <name evidence="3" type="ORF">EHW90_06300</name>
</gene>
<feature type="domain" description="CRISPR type III-associated protein" evidence="2">
    <location>
        <begin position="295"/>
        <end position="445"/>
    </location>
</feature>
<name>A0A3P3Q5S7_9FIRM</name>
<organism evidence="3 4">
    <name type="scientific">Lachnoanaerobaculum orale</name>
    <dbReference type="NCBI Taxonomy" id="979627"/>
    <lineage>
        <taxon>Bacteria</taxon>
        <taxon>Bacillati</taxon>
        <taxon>Bacillota</taxon>
        <taxon>Clostridia</taxon>
        <taxon>Lachnospirales</taxon>
        <taxon>Lachnospiraceae</taxon>
        <taxon>Lachnoanaerobaculum</taxon>
    </lineage>
</organism>
<evidence type="ECO:0000256" key="1">
    <source>
        <dbReference type="ARBA" id="ARBA00023118"/>
    </source>
</evidence>
<evidence type="ECO:0000259" key="2">
    <source>
        <dbReference type="Pfam" id="PF03787"/>
    </source>
</evidence>
<dbReference type="PANTHER" id="PTHR35579">
    <property type="entry name" value="CRISPR SYSTEM CMS ENDORIBONUCLEASE CSM3"/>
    <property type="match status" value="1"/>
</dbReference>
<sequence length="493" mass="55454">MGKIIKKHYLKITFQPDSPLCIGSGRNDITDQDILRDARGIPYIPGSAVAGVLREACQGIMDEKAWKYYFGYSPTNTGNKFNSDDDIIESRIIFYDATLVGDNKDKDGNPKYRISQRDGVALNEYKSAKKQAKFDREILEGDCKFQTFIEISEEQSDINEKVKADEVLTNIAKIWKETDIRFGAKTTRGYGKICDVEIIRRSFELVKNPDNGIEDWLEFNLFDDESWKVGDSYEDMIKTLNEDKKWTLKDNNKLSLKLRLEGGLSIRRYSTECSDEESSPDQEQLTTVKFDKNGSEEVAVIPGTTWAGAIGHRMEELIDCSKVKKFERGKDDIQTYYYFGTVNSKVKEKSLIYFNESKLTGGQFKKISRNAIDRFLGSTAEGALFTEKIYIGGETTLDISFGDPYNTAVVYSDDFINALAATLTDLHEGYLAVGGATSVGRGIFSILEINGVKLNEGKLEGETNSVVFDKLYETLKALIGKKETEDGTHTGQK</sequence>
<accession>A0A3P3Q5S7</accession>
<reference evidence="3 4" key="1">
    <citation type="submission" date="2018-11" db="EMBL/GenBank/DDBJ databases">
        <title>Genome sequencing of Lachnoanaerobaculum orale DSM 24553T.</title>
        <authorList>
            <person name="Kook J.-K."/>
            <person name="Park S.-N."/>
            <person name="Lim Y.K."/>
        </authorList>
    </citation>
    <scope>NUCLEOTIDE SEQUENCE [LARGE SCALE GENOMIC DNA]</scope>
    <source>
        <strain evidence="3 4">DSM 24553</strain>
    </source>
</reference>
<dbReference type="AlphaFoldDB" id="A0A3P3Q5S7"/>
<dbReference type="GO" id="GO:0051607">
    <property type="term" value="P:defense response to virus"/>
    <property type="evidence" value="ECO:0007669"/>
    <property type="project" value="UniProtKB-KW"/>
</dbReference>
<dbReference type="RefSeq" id="WP_124952035.1">
    <property type="nucleotide sequence ID" value="NZ_RRCM01000001.1"/>
</dbReference>
<dbReference type="InterPro" id="IPR005537">
    <property type="entry name" value="RAMP_III_fam"/>
</dbReference>
<dbReference type="InterPro" id="IPR052216">
    <property type="entry name" value="CRISPR_Csm3_endoribonuclease"/>
</dbReference>
<evidence type="ECO:0000313" key="3">
    <source>
        <dbReference type="EMBL" id="RRJ16596.1"/>
    </source>
</evidence>
<keyword evidence="1" id="KW-0051">Antiviral defense</keyword>
<evidence type="ECO:0000313" key="4">
    <source>
        <dbReference type="Proteomes" id="UP000276982"/>
    </source>
</evidence>
<dbReference type="EMBL" id="RRCM01000001">
    <property type="protein sequence ID" value="RRJ16596.1"/>
    <property type="molecule type" value="Genomic_DNA"/>
</dbReference>
<dbReference type="Proteomes" id="UP000276982">
    <property type="component" value="Unassembled WGS sequence"/>
</dbReference>
<dbReference type="PANTHER" id="PTHR35579:SF6">
    <property type="entry name" value="DUF324 DOMAIN-CONTAINING PROTEIN"/>
    <property type="match status" value="1"/>
</dbReference>
<comment type="caution">
    <text evidence="3">The sequence shown here is derived from an EMBL/GenBank/DDBJ whole genome shotgun (WGS) entry which is preliminary data.</text>
</comment>
<keyword evidence="4" id="KW-1185">Reference proteome</keyword>
<feature type="domain" description="CRISPR type III-associated protein" evidence="2">
    <location>
        <begin position="15"/>
        <end position="193"/>
    </location>
</feature>
<protein>
    <submittedName>
        <fullName evidence="3">CRISPR-associated protein</fullName>
    </submittedName>
</protein>
<proteinExistence type="predicted"/>
<dbReference type="Pfam" id="PF03787">
    <property type="entry name" value="RAMPs"/>
    <property type="match status" value="2"/>
</dbReference>
<dbReference type="CDD" id="cd09726">
    <property type="entry name" value="RAMP_I_III"/>
    <property type="match status" value="2"/>
</dbReference>